<dbReference type="InterPro" id="IPR002104">
    <property type="entry name" value="Integrase_catalytic"/>
</dbReference>
<dbReference type="Gene3D" id="1.10.443.10">
    <property type="entry name" value="Intergrase catalytic core"/>
    <property type="match status" value="1"/>
</dbReference>
<dbReference type="SUPFAM" id="SSF56349">
    <property type="entry name" value="DNA breaking-rejoining enzymes"/>
    <property type="match status" value="1"/>
</dbReference>
<dbReference type="AlphaFoldDB" id="A0A502IFM8"/>
<dbReference type="Pfam" id="PF00589">
    <property type="entry name" value="Phage_integrase"/>
    <property type="match status" value="1"/>
</dbReference>
<evidence type="ECO:0000313" key="5">
    <source>
        <dbReference type="Proteomes" id="UP000320914"/>
    </source>
</evidence>
<dbReference type="Proteomes" id="UP000320914">
    <property type="component" value="Unassembled WGS sequence"/>
</dbReference>
<protein>
    <submittedName>
        <fullName evidence="4">Site-specific integrase</fullName>
    </submittedName>
</protein>
<dbReference type="InterPro" id="IPR011010">
    <property type="entry name" value="DNA_brk_join_enz"/>
</dbReference>
<name>A0A502IFM8_9PSED</name>
<dbReference type="GO" id="GO:0006310">
    <property type="term" value="P:DNA recombination"/>
    <property type="evidence" value="ECO:0007669"/>
    <property type="project" value="UniProtKB-KW"/>
</dbReference>
<dbReference type="GO" id="GO:0015074">
    <property type="term" value="P:DNA integration"/>
    <property type="evidence" value="ECO:0007669"/>
    <property type="project" value="UniProtKB-KW"/>
</dbReference>
<dbReference type="CDD" id="cd00397">
    <property type="entry name" value="DNA_BRE_C"/>
    <property type="match status" value="1"/>
</dbReference>
<sequence length="464" mass="53075">MNTIEQLHTLLPNTAQLAVGIHTDGKELYFKKAGGLPTIYYPNGQYCVEANSWLVEKFRNSNVSLREKGGTLGQNAFDLSEIIRYLHYNNIKPIEMTNTRYEAFILGLSAKRTPNGAEARSSNVIRSIGSTTLDFLNHVGELHNHTDFIAKKGIIKAIRVDKDLPKELKYKARGLRWYHPILPTPEPEHRRYPISDNSINKLYQAAELRPRGFARRSKVLISVFEHTGARRSEVAALLVSDVIKAFNSTDANPLVRLITLKRRVNHFRFVPVPRAVIAIWIDYIKTTRKLVMVKKHGHSKDHDVMLINHLTGAPLSPFSIPNEIHDLKTTANIDEPAHAHLFRHRFITNKLKMLIMQFNFDNQDAFRRALLDISGFKHKIQEWVGHISVESLERYIHLACREITQEDSTTANALLINAAMEFVKYTDNLLDDLDRGVIDQEEYIAAMRLLRSNAKQHPPSTSRE</sequence>
<dbReference type="InterPro" id="IPR050090">
    <property type="entry name" value="Tyrosine_recombinase_XerCD"/>
</dbReference>
<gene>
    <name evidence="4" type="ORF">EAH74_12335</name>
</gene>
<keyword evidence="1" id="KW-0229">DNA integration</keyword>
<dbReference type="PANTHER" id="PTHR30349">
    <property type="entry name" value="PHAGE INTEGRASE-RELATED"/>
    <property type="match status" value="1"/>
</dbReference>
<feature type="domain" description="Tyr recombinase" evidence="3">
    <location>
        <begin position="189"/>
        <end position="408"/>
    </location>
</feature>
<evidence type="ECO:0000256" key="2">
    <source>
        <dbReference type="ARBA" id="ARBA00023172"/>
    </source>
</evidence>
<dbReference type="RefSeq" id="WP_140678672.1">
    <property type="nucleotide sequence ID" value="NZ_RCZA01000004.1"/>
</dbReference>
<dbReference type="EMBL" id="RCZA01000004">
    <property type="protein sequence ID" value="TPG84803.1"/>
    <property type="molecule type" value="Genomic_DNA"/>
</dbReference>
<dbReference type="GO" id="GO:0003677">
    <property type="term" value="F:DNA binding"/>
    <property type="evidence" value="ECO:0007669"/>
    <property type="project" value="InterPro"/>
</dbReference>
<accession>A0A502IFM8</accession>
<evidence type="ECO:0000313" key="4">
    <source>
        <dbReference type="EMBL" id="TPG84803.1"/>
    </source>
</evidence>
<organism evidence="4 5">
    <name type="scientific">Pseudomonas mandelii</name>
    <dbReference type="NCBI Taxonomy" id="75612"/>
    <lineage>
        <taxon>Bacteria</taxon>
        <taxon>Pseudomonadati</taxon>
        <taxon>Pseudomonadota</taxon>
        <taxon>Gammaproteobacteria</taxon>
        <taxon>Pseudomonadales</taxon>
        <taxon>Pseudomonadaceae</taxon>
        <taxon>Pseudomonas</taxon>
    </lineage>
</organism>
<proteinExistence type="predicted"/>
<keyword evidence="2" id="KW-0233">DNA recombination</keyword>
<dbReference type="InterPro" id="IPR013762">
    <property type="entry name" value="Integrase-like_cat_sf"/>
</dbReference>
<comment type="caution">
    <text evidence="4">The sequence shown here is derived from an EMBL/GenBank/DDBJ whole genome shotgun (WGS) entry which is preliminary data.</text>
</comment>
<evidence type="ECO:0000256" key="1">
    <source>
        <dbReference type="ARBA" id="ARBA00022908"/>
    </source>
</evidence>
<reference evidence="4 5" key="1">
    <citation type="journal article" date="2019" name="Environ. Microbiol.">
        <title>Species interactions and distinct microbial communities in high Arctic permafrost affected cryosols are associated with the CH4 and CO2 gas fluxes.</title>
        <authorList>
            <person name="Altshuler I."/>
            <person name="Hamel J."/>
            <person name="Turney S."/>
            <person name="Magnuson E."/>
            <person name="Levesque R."/>
            <person name="Greer C."/>
            <person name="Whyte L.G."/>
        </authorList>
    </citation>
    <scope>NUCLEOTIDE SEQUENCE [LARGE SCALE GENOMIC DNA]</scope>
    <source>
        <strain evidence="4 5">OWC5</strain>
    </source>
</reference>
<evidence type="ECO:0000259" key="3">
    <source>
        <dbReference type="PROSITE" id="PS51898"/>
    </source>
</evidence>
<dbReference type="PROSITE" id="PS51898">
    <property type="entry name" value="TYR_RECOMBINASE"/>
    <property type="match status" value="1"/>
</dbReference>